<evidence type="ECO:0000313" key="4">
    <source>
        <dbReference type="EMBL" id="KAJ7778901.1"/>
    </source>
</evidence>
<comment type="caution">
    <text evidence="4">The sequence shown here is derived from an EMBL/GenBank/DDBJ whole genome shotgun (WGS) entry which is preliminary data.</text>
</comment>
<feature type="compositionally biased region" description="Basic and acidic residues" evidence="2">
    <location>
        <begin position="80"/>
        <end position="90"/>
    </location>
</feature>
<name>A0AAD7K5K4_9AGAR</name>
<keyword evidence="1" id="KW-0863">Zinc-finger</keyword>
<feature type="region of interest" description="Disordered" evidence="2">
    <location>
        <begin position="283"/>
        <end position="316"/>
    </location>
</feature>
<feature type="region of interest" description="Disordered" evidence="2">
    <location>
        <begin position="27"/>
        <end position="97"/>
    </location>
</feature>
<feature type="region of interest" description="Disordered" evidence="2">
    <location>
        <begin position="1293"/>
        <end position="1349"/>
    </location>
</feature>
<feature type="compositionally biased region" description="Basic and acidic residues" evidence="2">
    <location>
        <begin position="392"/>
        <end position="401"/>
    </location>
</feature>
<feature type="compositionally biased region" description="Basic residues" evidence="2">
    <location>
        <begin position="58"/>
        <end position="74"/>
    </location>
</feature>
<gene>
    <name evidence="4" type="ORF">B0H16DRAFT_1837955</name>
</gene>
<feature type="compositionally biased region" description="Basic and acidic residues" evidence="2">
    <location>
        <begin position="363"/>
        <end position="372"/>
    </location>
</feature>
<feature type="compositionally biased region" description="Basic and acidic residues" evidence="2">
    <location>
        <begin position="433"/>
        <end position="444"/>
    </location>
</feature>
<keyword evidence="1" id="KW-0862">Zinc</keyword>
<organism evidence="4 5">
    <name type="scientific">Mycena metata</name>
    <dbReference type="NCBI Taxonomy" id="1033252"/>
    <lineage>
        <taxon>Eukaryota</taxon>
        <taxon>Fungi</taxon>
        <taxon>Dikarya</taxon>
        <taxon>Basidiomycota</taxon>
        <taxon>Agaricomycotina</taxon>
        <taxon>Agaricomycetes</taxon>
        <taxon>Agaricomycetidae</taxon>
        <taxon>Agaricales</taxon>
        <taxon>Marasmiineae</taxon>
        <taxon>Mycenaceae</taxon>
        <taxon>Mycena</taxon>
    </lineage>
</organism>
<feature type="region of interest" description="Disordered" evidence="2">
    <location>
        <begin position="1459"/>
        <end position="1489"/>
    </location>
</feature>
<feature type="region of interest" description="Disordered" evidence="2">
    <location>
        <begin position="145"/>
        <end position="173"/>
    </location>
</feature>
<feature type="region of interest" description="Disordered" evidence="2">
    <location>
        <begin position="1161"/>
        <end position="1227"/>
    </location>
</feature>
<dbReference type="Gene3D" id="2.40.70.10">
    <property type="entry name" value="Acid Proteases"/>
    <property type="match status" value="1"/>
</dbReference>
<evidence type="ECO:0000313" key="5">
    <source>
        <dbReference type="Proteomes" id="UP001215598"/>
    </source>
</evidence>
<evidence type="ECO:0000256" key="1">
    <source>
        <dbReference type="PROSITE-ProRule" id="PRU00047"/>
    </source>
</evidence>
<accession>A0AAD7K5K4</accession>
<dbReference type="GO" id="GO:0003676">
    <property type="term" value="F:nucleic acid binding"/>
    <property type="evidence" value="ECO:0007669"/>
    <property type="project" value="InterPro"/>
</dbReference>
<feature type="compositionally biased region" description="Polar residues" evidence="2">
    <location>
        <begin position="413"/>
        <end position="429"/>
    </location>
</feature>
<dbReference type="InterPro" id="IPR021109">
    <property type="entry name" value="Peptidase_aspartic_dom_sf"/>
</dbReference>
<dbReference type="Proteomes" id="UP001215598">
    <property type="component" value="Unassembled WGS sequence"/>
</dbReference>
<dbReference type="SMART" id="SM00343">
    <property type="entry name" value="ZnF_C2HC"/>
    <property type="match status" value="1"/>
</dbReference>
<feature type="compositionally biased region" description="Acidic residues" evidence="2">
    <location>
        <begin position="289"/>
        <end position="304"/>
    </location>
</feature>
<dbReference type="PROSITE" id="PS50158">
    <property type="entry name" value="ZF_CCHC"/>
    <property type="match status" value="1"/>
</dbReference>
<feature type="region of interest" description="Disordered" evidence="2">
    <location>
        <begin position="1030"/>
        <end position="1050"/>
    </location>
</feature>
<evidence type="ECO:0000256" key="2">
    <source>
        <dbReference type="SAM" id="MobiDB-lite"/>
    </source>
</evidence>
<feature type="compositionally biased region" description="Pro residues" evidence="2">
    <location>
        <begin position="153"/>
        <end position="164"/>
    </location>
</feature>
<keyword evidence="1" id="KW-0479">Metal-binding</keyword>
<dbReference type="EMBL" id="JARKIB010000006">
    <property type="protein sequence ID" value="KAJ7778901.1"/>
    <property type="molecule type" value="Genomic_DNA"/>
</dbReference>
<feature type="compositionally biased region" description="Basic and acidic residues" evidence="2">
    <location>
        <begin position="1198"/>
        <end position="1227"/>
    </location>
</feature>
<protein>
    <recommendedName>
        <fullName evidence="3">CCHC-type domain-containing protein</fullName>
    </recommendedName>
</protein>
<feature type="compositionally biased region" description="Polar residues" evidence="2">
    <location>
        <begin position="329"/>
        <end position="338"/>
    </location>
</feature>
<feature type="region of interest" description="Disordered" evidence="2">
    <location>
        <begin position="329"/>
        <end position="477"/>
    </location>
</feature>
<evidence type="ECO:0000259" key="3">
    <source>
        <dbReference type="PROSITE" id="PS50158"/>
    </source>
</evidence>
<dbReference type="InterPro" id="IPR001878">
    <property type="entry name" value="Znf_CCHC"/>
</dbReference>
<proteinExistence type="predicted"/>
<feature type="domain" description="CCHC-type" evidence="3">
    <location>
        <begin position="195"/>
        <end position="210"/>
    </location>
</feature>
<sequence length="1945" mass="216513">MSEINEAGEWYFRRNRAETMVLNAADYNIEDDGGYNEPTTDAGESGESSDEDDLASFLRRRREKSKIRKEKQKQKASPSKPHEYVEDRTKKSVGSPEEVAGLIRQLNKMSLDDPEYSPAYYAILAKDPTGNAAKCIKPPYIITMGERSSGRMRPPPLRESPPGPTNNQQLSPTTYPNNIPLGSANINPRPPSTTCFGCNAEGHRMNECPEIQALLQSGTIIHDQADGRFKMSNGTYIPRLRGEGIVQAAKRQAAAPRVMLGYVDEYPTESLRKEINHVFYQTQENDPQNYEDSEEDPGEQEEEFVTTQYTSDDSGLESGAEVYLTFPQQKGAATNRDQVNAAERTIPSTRTTRKQVFDGVLLPKREKARGGKDAPPPETITSAPGIAQTPKAKGENMRDLLADVQPYDARQPRFNTVQDVEMTPESTQPKEGPGIKEGKHREKSGTTGESGRRKAIQRPDDAPQPEPKAAGRQSDIQASVHIPGIVDRLMDLQLPMTVREAIVASKEIRNGIQDIIRLKNVTAVMLGHNSPLVANWTWPRSEGILIQIEMDIGGRRVVAIVDTGSQLDVVRANVAALVLHRPVDMTRVTNMNDANGGQGQLRGYIHDVELSCGGVLTRTGLWVSQQAPFALLLGRPWQRNNLVTIDEREEGTYLVFKDRDTRQPRYELMAIPHEATTEVLAYTAERQVLAFISDPHKTCASSGTSRDSSTAASQCRTDSTNLTSTQNGNPDIILAAKLEDSREDQFNPTTLWAQTKGISLEIGYLVQIWVYIGILMGGRILLWLEHGIYKDLEYKRASKNDENSPTNIIPLSPPITKNSDLSYPPKSCNHSPNITPNHSPHATVPMESIGQALPFVGDPPSPLNVSTKIMKNDTGTGTGVSPSLADAVNHRIAQLEAESQRALTRSGQRRFGTVDQSTTHDPRIDIKRAARSQQYAVETGQDLHVRPALVESAQTKYLGVEERLFGQEIHRAVFLNARMLIHDPDTGMPGIRTGHLYAELHTNPVEPYRRWPLEVPCVSHQDVQAAICPQTNRRDKKQKVNNKNSPEAPLWLTHSPQATLAAHQLASKIRATPPIAVGMLLKPIGLQDVLKHNHAPTHYLIHPPNEPPPFDTSRMRPIGTTRESGQVVLEFRAEKRGAESPDTCKRPDTPRLPWILTTIKPEMADDDMGETNTEGTNDEEYGEGDGNLKSAESGDLESASKQERGDIETAAQGEEHSEEKLTVAKDVDVVMREQTSAEDEEFDELFDEPVQSTEPGFGIGIVHDSGNQSYVITNHQFEVINQELRREYGEAVKTRGGIQNGEEMEEGEIKEGAPPRDSVPLLPSDRTSAVQPVNPRQEDLGERSPNPDLALTRTRLITRAHYSSSPSAPCSDSSNDLPPYDIPLQYDDKTPYPTVPDRSPTPREIFDEALASVVLQPDFDPTRIVKREPRILYPNTQPGYREHILLSESDSSDLPDLVPCASDAGSSPPPTLISGTEATDGGSDDRGPLSEEEGYVVVATQEMVQAMYNLHHHAPTPESDENVRALTWAQTHRWVEDHRDFQAVADAYDDGHTLKPLQNAIHITTRGLEAILDRAAMAKANAGEVEGFTQMLKEDQADIDRYHRQRMVSMYLDDVILWVAHKDTQLVDADRLDLVSQRVNNGKRKMREDPTLPPSRDGRSVRIFSQDAQERGPVFRNAVAAEVISNRTTVSTLTKIREDVGDFIHRASLSVARRHWTFDLAILHDSCHVPLPFLFGDEYAKLRLLHDVYRKHGHHAVADEIETLISFRFAKPQVIANLLYSGMLETTPKLPDSFPSTAVNVRMDGGNHTDALGAPLTSFFCSGISPGVLNLDRPVFFAAIRSTARRLDFPPKIVTVIVRNGDQRWTGRFHFPAELIQLLPLVRGRVIEVRPTLSDEPPSHHVNFRPVVRNEHGNWRFARLPDIVDVYEIHLDHMYQGHPRTTQIT</sequence>
<reference evidence="4" key="1">
    <citation type="submission" date="2023-03" db="EMBL/GenBank/DDBJ databases">
        <title>Massive genome expansion in bonnet fungi (Mycena s.s.) driven by repeated elements and novel gene families across ecological guilds.</title>
        <authorList>
            <consortium name="Lawrence Berkeley National Laboratory"/>
            <person name="Harder C.B."/>
            <person name="Miyauchi S."/>
            <person name="Viragh M."/>
            <person name="Kuo A."/>
            <person name="Thoen E."/>
            <person name="Andreopoulos B."/>
            <person name="Lu D."/>
            <person name="Skrede I."/>
            <person name="Drula E."/>
            <person name="Henrissat B."/>
            <person name="Morin E."/>
            <person name="Kohler A."/>
            <person name="Barry K."/>
            <person name="LaButti K."/>
            <person name="Morin E."/>
            <person name="Salamov A."/>
            <person name="Lipzen A."/>
            <person name="Mereny Z."/>
            <person name="Hegedus B."/>
            <person name="Baldrian P."/>
            <person name="Stursova M."/>
            <person name="Weitz H."/>
            <person name="Taylor A."/>
            <person name="Grigoriev I.V."/>
            <person name="Nagy L.G."/>
            <person name="Martin F."/>
            <person name="Kauserud H."/>
        </authorList>
    </citation>
    <scope>NUCLEOTIDE SEQUENCE</scope>
    <source>
        <strain evidence="4">CBHHK182m</strain>
    </source>
</reference>
<keyword evidence="5" id="KW-1185">Reference proteome</keyword>
<dbReference type="CDD" id="cd00303">
    <property type="entry name" value="retropepsin_like"/>
    <property type="match status" value="1"/>
</dbReference>
<dbReference type="GO" id="GO:0008270">
    <property type="term" value="F:zinc ion binding"/>
    <property type="evidence" value="ECO:0007669"/>
    <property type="project" value="UniProtKB-KW"/>
</dbReference>
<feature type="region of interest" description="Disordered" evidence="2">
    <location>
        <begin position="700"/>
        <end position="728"/>
    </location>
</feature>